<dbReference type="GO" id="GO:0033202">
    <property type="term" value="C:DNA helicase complex"/>
    <property type="evidence" value="ECO:0007669"/>
    <property type="project" value="TreeGrafter"/>
</dbReference>
<feature type="compositionally biased region" description="Pro residues" evidence="13">
    <location>
        <begin position="91"/>
        <end position="100"/>
    </location>
</feature>
<keyword evidence="7" id="KW-0413">Isomerase</keyword>
<evidence type="ECO:0000256" key="11">
    <source>
        <dbReference type="ARBA" id="ARBA00048988"/>
    </source>
</evidence>
<name>A0A4Y6U9Y6_9PROT</name>
<dbReference type="AlphaFoldDB" id="A0A4Y6U9Y6"/>
<comment type="similarity">
    <text evidence="1">Belongs to the helicase family. UvrD subfamily.</text>
</comment>
<keyword evidence="17" id="KW-1185">Reference proteome</keyword>
<feature type="binding site" evidence="12">
    <location>
        <begin position="134"/>
        <end position="141"/>
    </location>
    <ligand>
        <name>ATP</name>
        <dbReference type="ChEBI" id="CHEBI:30616"/>
    </ligand>
</feature>
<dbReference type="CDD" id="cd17932">
    <property type="entry name" value="DEXQc_UvrD"/>
    <property type="match status" value="1"/>
</dbReference>
<dbReference type="GO" id="GO:0005829">
    <property type="term" value="C:cytosol"/>
    <property type="evidence" value="ECO:0007669"/>
    <property type="project" value="TreeGrafter"/>
</dbReference>
<feature type="compositionally biased region" description="Basic and acidic residues" evidence="13">
    <location>
        <begin position="71"/>
        <end position="80"/>
    </location>
</feature>
<dbReference type="KEGG" id="swf:E3E12_08395"/>
<dbReference type="GO" id="GO:0000725">
    <property type="term" value="P:recombinational repair"/>
    <property type="evidence" value="ECO:0007669"/>
    <property type="project" value="TreeGrafter"/>
</dbReference>
<protein>
    <recommendedName>
        <fullName evidence="9">DNA 3'-5' helicase</fullName>
        <ecNumber evidence="9">5.6.2.4</ecNumber>
    </recommendedName>
    <alternativeName>
        <fullName evidence="10">DNA 3'-5' helicase II</fullName>
    </alternativeName>
</protein>
<keyword evidence="5 12" id="KW-0067">ATP-binding</keyword>
<dbReference type="PANTHER" id="PTHR11070:SF2">
    <property type="entry name" value="ATP-DEPENDENT DNA HELICASE SRS2"/>
    <property type="match status" value="1"/>
</dbReference>
<accession>A0A4Y6U9Y6</accession>
<proteinExistence type="inferred from homology"/>
<dbReference type="GO" id="GO:0005524">
    <property type="term" value="F:ATP binding"/>
    <property type="evidence" value="ECO:0007669"/>
    <property type="project" value="UniProtKB-UniRule"/>
</dbReference>
<feature type="compositionally biased region" description="Low complexity" evidence="13">
    <location>
        <begin position="49"/>
        <end position="60"/>
    </location>
</feature>
<dbReference type="InterPro" id="IPR013986">
    <property type="entry name" value="DExx_box_DNA_helicase_dom_sf"/>
</dbReference>
<reference evidence="16 17" key="1">
    <citation type="submission" date="2019-03" db="EMBL/GenBank/DDBJ databases">
        <title>The complete genome sequence of Swingsia_sp. F3b2 LMG30590(T).</title>
        <authorList>
            <person name="Chua K.-O."/>
            <person name="Chan K.-G."/>
            <person name="See-Too W.-S."/>
        </authorList>
    </citation>
    <scope>NUCLEOTIDE SEQUENCE [LARGE SCALE GENOMIC DNA]</scope>
    <source>
        <strain evidence="16 17">F3b2</strain>
    </source>
</reference>
<dbReference type="GO" id="GO:0003677">
    <property type="term" value="F:DNA binding"/>
    <property type="evidence" value="ECO:0007669"/>
    <property type="project" value="UniProtKB-KW"/>
</dbReference>
<dbReference type="Proteomes" id="UP000318709">
    <property type="component" value="Chromosome"/>
</dbReference>
<evidence type="ECO:0000256" key="1">
    <source>
        <dbReference type="ARBA" id="ARBA00009922"/>
    </source>
</evidence>
<dbReference type="Pfam" id="PF00580">
    <property type="entry name" value="UvrD-helicase"/>
    <property type="match status" value="1"/>
</dbReference>
<feature type="region of interest" description="Disordered" evidence="13">
    <location>
        <begin position="784"/>
        <end position="854"/>
    </location>
</feature>
<dbReference type="EMBL" id="CP038231">
    <property type="protein sequence ID" value="QDH14202.1"/>
    <property type="molecule type" value="Genomic_DNA"/>
</dbReference>
<dbReference type="InterPro" id="IPR014017">
    <property type="entry name" value="DNA_helicase_UvrD-like_C"/>
</dbReference>
<dbReference type="Pfam" id="PF21196">
    <property type="entry name" value="PcrA_UvrD_tudor"/>
    <property type="match status" value="1"/>
</dbReference>
<feature type="domain" description="UvrD-like helicase C-terminal" evidence="15">
    <location>
        <begin position="407"/>
        <end position="703"/>
    </location>
</feature>
<evidence type="ECO:0000256" key="6">
    <source>
        <dbReference type="ARBA" id="ARBA00023125"/>
    </source>
</evidence>
<dbReference type="Gene3D" id="3.40.50.300">
    <property type="entry name" value="P-loop containing nucleotide triphosphate hydrolases"/>
    <property type="match status" value="2"/>
</dbReference>
<keyword evidence="6" id="KW-0238">DNA-binding</keyword>
<keyword evidence="2 12" id="KW-0547">Nucleotide-binding</keyword>
<evidence type="ECO:0000313" key="16">
    <source>
        <dbReference type="EMBL" id="QDH14202.1"/>
    </source>
</evidence>
<feature type="region of interest" description="Disordered" evidence="13">
    <location>
        <begin position="1"/>
        <end position="106"/>
    </location>
</feature>
<dbReference type="EC" id="5.6.2.4" evidence="9"/>
<evidence type="ECO:0000256" key="8">
    <source>
        <dbReference type="ARBA" id="ARBA00034617"/>
    </source>
</evidence>
<evidence type="ECO:0000256" key="4">
    <source>
        <dbReference type="ARBA" id="ARBA00022806"/>
    </source>
</evidence>
<evidence type="ECO:0000259" key="15">
    <source>
        <dbReference type="PROSITE" id="PS51217"/>
    </source>
</evidence>
<evidence type="ECO:0000256" key="9">
    <source>
        <dbReference type="ARBA" id="ARBA00034808"/>
    </source>
</evidence>
<dbReference type="InterPro" id="IPR000212">
    <property type="entry name" value="DNA_helicase_UvrD/REP"/>
</dbReference>
<evidence type="ECO:0000256" key="5">
    <source>
        <dbReference type="ARBA" id="ARBA00022840"/>
    </source>
</evidence>
<dbReference type="Pfam" id="PF13361">
    <property type="entry name" value="UvrD_C"/>
    <property type="match status" value="1"/>
</dbReference>
<gene>
    <name evidence="16" type="ORF">E3E12_08395</name>
</gene>
<evidence type="ECO:0000256" key="10">
    <source>
        <dbReference type="ARBA" id="ARBA00034923"/>
    </source>
</evidence>
<dbReference type="SUPFAM" id="SSF52540">
    <property type="entry name" value="P-loop containing nucleoside triphosphate hydrolases"/>
    <property type="match status" value="1"/>
</dbReference>
<evidence type="ECO:0000256" key="7">
    <source>
        <dbReference type="ARBA" id="ARBA00023235"/>
    </source>
</evidence>
<evidence type="ECO:0000256" key="12">
    <source>
        <dbReference type="PROSITE-ProRule" id="PRU00560"/>
    </source>
</evidence>
<sequence>MKRVVTHQRSPSPPAETPSLFTYSGDQGVAEPSPSQATTPAVEEPPPADEGAYGAFDPSSPASPPPEGPPDPEKEQERAQDGAQSDYTAHPPLPEEPPTGPFTATAAAGDYLSGLNAAQRRAVETTEGPLLILAGAGTGKTRVLTTRFAHILLEGRAWPGQVLAVTFTNKAAREMRERISALLGRPVEGMWLGTFHALCARMLRTHAPLVGLGRDFTVLDSDDQTRLLKQIMAGQAVDQKRWPARQLLSRIQLWKDSGLLPSDIGPTEDDGMAGGQARALYTRYQQRLRELNACDFGDLMLHMVSLFRAHPEVLAQYRRKFRYIMVDEYQDTNRIQYEWLKMLAQPEAGGSQGAGEAPRAPNIACVGDDDQSIYSWRGADISNILSFEKDFPSAAIVRLESNYRSTAHILGAASGVISFNEGRLGKTLHPSDAAEEGERVMVVDAADSAAEARLVAQMAKRLHQSVPQDWGDMAVLVRAGFQTRPFEEVLMREGLPYQVVGGVRFYERAEVRDAIAYIRAMAQPHDDLAFERIINVPRRGVGAASLQRLRDEASARGLSLQQAVAATLKEGKMKGKAATQLAMLLEVLEKGRAMLGAGPGGAQDLQAHQGASAGGGLRESLGPSHVQAANQVLEGSGYLQMWRDDKSVEAPGRLENLAELLHAMGDYPSLPAFLEHVALVMDSDTVRDDGGRLSLMTLHAAKGLEFDTVFLPGWEEGVFPSQRSVDERGQEGLEEERRLAYVGLTRARKRAVVLNAARRRLYNGWQDAIPSRFLDELPEHHIYRQSQRRPGQPAPHQRSAWGAPSGGTFKHPYRGGTFRAQDAGSGRPGTATTPVRAPAESVPSSTPARPRPTMRPHSFTLGQMVQHNRFGEGTILAVEGDRLTIHFQDHGDRRIMARFVTPLS</sequence>
<evidence type="ECO:0000256" key="13">
    <source>
        <dbReference type="SAM" id="MobiDB-lite"/>
    </source>
</evidence>
<keyword evidence="3 12" id="KW-0378">Hydrolase</keyword>
<comment type="catalytic activity">
    <reaction evidence="8">
        <text>Couples ATP hydrolysis with the unwinding of duplex DNA by translocating in the 3'-5' direction.</text>
        <dbReference type="EC" id="5.6.2.4"/>
    </reaction>
</comment>
<evidence type="ECO:0000256" key="2">
    <source>
        <dbReference type="ARBA" id="ARBA00022741"/>
    </source>
</evidence>
<dbReference type="PANTHER" id="PTHR11070">
    <property type="entry name" value="UVRD / RECB / PCRA DNA HELICASE FAMILY MEMBER"/>
    <property type="match status" value="1"/>
</dbReference>
<evidence type="ECO:0000259" key="14">
    <source>
        <dbReference type="PROSITE" id="PS51198"/>
    </source>
</evidence>
<dbReference type="GO" id="GO:0016887">
    <property type="term" value="F:ATP hydrolysis activity"/>
    <property type="evidence" value="ECO:0007669"/>
    <property type="project" value="RHEA"/>
</dbReference>
<dbReference type="InterPro" id="IPR027417">
    <property type="entry name" value="P-loop_NTPase"/>
</dbReference>
<dbReference type="PROSITE" id="PS51217">
    <property type="entry name" value="UVRD_HELICASE_CTER"/>
    <property type="match status" value="1"/>
</dbReference>
<organism evidence="16 17">
    <name type="scientific">Formicincola oecophyllae</name>
    <dbReference type="NCBI Taxonomy" id="2558361"/>
    <lineage>
        <taxon>Bacteria</taxon>
        <taxon>Pseudomonadati</taxon>
        <taxon>Pseudomonadota</taxon>
        <taxon>Alphaproteobacteria</taxon>
        <taxon>Acetobacterales</taxon>
        <taxon>Acetobacteraceae</taxon>
        <taxon>Formicincola</taxon>
    </lineage>
</organism>
<comment type="catalytic activity">
    <reaction evidence="11">
        <text>ATP + H2O = ADP + phosphate + H(+)</text>
        <dbReference type="Rhea" id="RHEA:13065"/>
        <dbReference type="ChEBI" id="CHEBI:15377"/>
        <dbReference type="ChEBI" id="CHEBI:15378"/>
        <dbReference type="ChEBI" id="CHEBI:30616"/>
        <dbReference type="ChEBI" id="CHEBI:43474"/>
        <dbReference type="ChEBI" id="CHEBI:456216"/>
        <dbReference type="EC" id="5.6.2.4"/>
    </reaction>
</comment>
<evidence type="ECO:0000313" key="17">
    <source>
        <dbReference type="Proteomes" id="UP000318709"/>
    </source>
</evidence>
<keyword evidence="4 12" id="KW-0347">Helicase</keyword>
<dbReference type="InterPro" id="IPR014016">
    <property type="entry name" value="UvrD-like_ATP-bd"/>
</dbReference>
<evidence type="ECO:0000256" key="3">
    <source>
        <dbReference type="ARBA" id="ARBA00022801"/>
    </source>
</evidence>
<dbReference type="GO" id="GO:0043138">
    <property type="term" value="F:3'-5' DNA helicase activity"/>
    <property type="evidence" value="ECO:0007669"/>
    <property type="project" value="UniProtKB-EC"/>
</dbReference>
<dbReference type="PROSITE" id="PS51198">
    <property type="entry name" value="UVRD_HELICASE_ATP_BIND"/>
    <property type="match status" value="1"/>
</dbReference>
<feature type="domain" description="UvrD-like helicase ATP-binding" evidence="14">
    <location>
        <begin position="113"/>
        <end position="406"/>
    </location>
</feature>
<dbReference type="Gene3D" id="1.10.486.10">
    <property type="entry name" value="PCRA, domain 4"/>
    <property type="match status" value="1"/>
</dbReference>
<dbReference type="CDD" id="cd18807">
    <property type="entry name" value="SF1_C_UvrD"/>
    <property type="match status" value="1"/>
</dbReference>
<dbReference type="Gene3D" id="1.10.10.160">
    <property type="match status" value="1"/>
</dbReference>
<dbReference type="OrthoDB" id="9806690at2"/>